<dbReference type="RefSeq" id="XP_009850677.1">
    <property type="nucleotide sequence ID" value="XM_009852375.1"/>
</dbReference>
<evidence type="ECO:0000313" key="1">
    <source>
        <dbReference type="EMBL" id="EGO57574.1"/>
    </source>
</evidence>
<dbReference type="AlphaFoldDB" id="F8MLF2"/>
<dbReference type="VEuPathDB" id="FungiDB:NEUTE1DRAFT_116868"/>
<reference evidence="2" key="1">
    <citation type="journal article" date="2011" name="Genetics">
        <title>Massive changes in genome architecture accompany the transition to self-fertility in the filamentous fungus Neurospora tetrasperma.</title>
        <authorList>
            <person name="Ellison C.E."/>
            <person name="Stajich J.E."/>
            <person name="Jacobson D.J."/>
            <person name="Natvig D.O."/>
            <person name="Lapidus A."/>
            <person name="Foster B."/>
            <person name="Aerts A."/>
            <person name="Riley R."/>
            <person name="Lindquist E.A."/>
            <person name="Grigoriev I.V."/>
            <person name="Taylor J.W."/>
        </authorList>
    </citation>
    <scope>NUCLEOTIDE SEQUENCE [LARGE SCALE GENOMIC DNA]</scope>
    <source>
        <strain evidence="2">FGSC 2508 / P0657</strain>
    </source>
</reference>
<dbReference type="Proteomes" id="UP000008065">
    <property type="component" value="Unassembled WGS sequence"/>
</dbReference>
<organism evidence="1 2">
    <name type="scientific">Neurospora tetrasperma (strain FGSC 2508 / ATCC MYA-4615 / P0657)</name>
    <dbReference type="NCBI Taxonomy" id="510951"/>
    <lineage>
        <taxon>Eukaryota</taxon>
        <taxon>Fungi</taxon>
        <taxon>Dikarya</taxon>
        <taxon>Ascomycota</taxon>
        <taxon>Pezizomycotina</taxon>
        <taxon>Sordariomycetes</taxon>
        <taxon>Sordariomycetidae</taxon>
        <taxon>Sordariales</taxon>
        <taxon>Sordariaceae</taxon>
        <taxon>Neurospora</taxon>
    </lineage>
</organism>
<name>F8MLF2_NEUT8</name>
<evidence type="ECO:0000313" key="2">
    <source>
        <dbReference type="Proteomes" id="UP000008065"/>
    </source>
</evidence>
<dbReference type="KEGG" id="nte:NEUTE1DRAFT116868"/>
<dbReference type="GeneID" id="20823146"/>
<dbReference type="EMBL" id="GL891304">
    <property type="protein sequence ID" value="EGO57574.1"/>
    <property type="molecule type" value="Genomic_DNA"/>
</dbReference>
<protein>
    <submittedName>
        <fullName evidence="1">Uncharacterized protein</fullName>
    </submittedName>
</protein>
<gene>
    <name evidence="1" type="ORF">NEUTE1DRAFT_116868</name>
</gene>
<keyword evidence="2" id="KW-1185">Reference proteome</keyword>
<sequence>MIQTSTFINYLCTFWLHCSPSIFTATNLKEKEIPLLRFSWRRSPCACSSRNDDLYDNRFT</sequence>
<accession>F8MLF2</accession>
<dbReference type="HOGENOM" id="CLU_2942329_0_0_1"/>
<proteinExistence type="predicted"/>